<protein>
    <recommendedName>
        <fullName evidence="4">Late embryogenesis abundant protein</fullName>
    </recommendedName>
</protein>
<keyword evidence="1" id="KW-0812">Transmembrane</keyword>
<keyword evidence="1" id="KW-0472">Membrane</keyword>
<dbReference type="Proteomes" id="UP000501690">
    <property type="component" value="Linkage Group LG8"/>
</dbReference>
<keyword evidence="3" id="KW-1185">Reference proteome</keyword>
<reference evidence="2 3" key="1">
    <citation type="submission" date="2019-04" db="EMBL/GenBank/DDBJ databases">
        <title>An improved genome assembly and genetic linkage map for asparagus bean, Vigna unguiculata ssp. sesquipedialis.</title>
        <authorList>
            <person name="Xia Q."/>
            <person name="Zhang R."/>
            <person name="Dong Y."/>
        </authorList>
    </citation>
    <scope>NUCLEOTIDE SEQUENCE [LARGE SCALE GENOMIC DNA]</scope>
    <source>
        <tissue evidence="2">Leaf</tissue>
    </source>
</reference>
<sequence length="185" mass="21272">MTCSSRTMECFKSKYFWAYIITIIVFLLLYFVFESNRDDDDGDHNFSVNNSTVLSFSYNATTATFSYNLLLFVAIPDIYVSLGYVNATVSYLDHRFASKPDETLVRGFTGFRMRFNGDYVVPFTQDQLSALQKDHVAGLYNITVRIWPSNPINNHRKIGLLKPLVLCDIQVPLQSRVSCDWITED</sequence>
<feature type="transmembrane region" description="Helical" evidence="1">
    <location>
        <begin position="15"/>
        <end position="33"/>
    </location>
</feature>
<accession>A0A4D6MUI3</accession>
<name>A0A4D6MUI3_VIGUN</name>
<keyword evidence="1" id="KW-1133">Transmembrane helix</keyword>
<dbReference type="AlphaFoldDB" id="A0A4D6MUI3"/>
<evidence type="ECO:0000256" key="1">
    <source>
        <dbReference type="SAM" id="Phobius"/>
    </source>
</evidence>
<gene>
    <name evidence="2" type="ORF">DEO72_LG8g2839</name>
</gene>
<dbReference type="EMBL" id="CP039352">
    <property type="protein sequence ID" value="QCE04798.1"/>
    <property type="molecule type" value="Genomic_DNA"/>
</dbReference>
<feature type="transmembrane region" description="Helical" evidence="1">
    <location>
        <begin position="65"/>
        <end position="85"/>
    </location>
</feature>
<evidence type="ECO:0000313" key="2">
    <source>
        <dbReference type="EMBL" id="QCE04798.1"/>
    </source>
</evidence>
<evidence type="ECO:0008006" key="4">
    <source>
        <dbReference type="Google" id="ProtNLM"/>
    </source>
</evidence>
<evidence type="ECO:0000313" key="3">
    <source>
        <dbReference type="Proteomes" id="UP000501690"/>
    </source>
</evidence>
<proteinExistence type="predicted"/>
<organism evidence="2 3">
    <name type="scientific">Vigna unguiculata</name>
    <name type="common">Cowpea</name>
    <dbReference type="NCBI Taxonomy" id="3917"/>
    <lineage>
        <taxon>Eukaryota</taxon>
        <taxon>Viridiplantae</taxon>
        <taxon>Streptophyta</taxon>
        <taxon>Embryophyta</taxon>
        <taxon>Tracheophyta</taxon>
        <taxon>Spermatophyta</taxon>
        <taxon>Magnoliopsida</taxon>
        <taxon>eudicotyledons</taxon>
        <taxon>Gunneridae</taxon>
        <taxon>Pentapetalae</taxon>
        <taxon>rosids</taxon>
        <taxon>fabids</taxon>
        <taxon>Fabales</taxon>
        <taxon>Fabaceae</taxon>
        <taxon>Papilionoideae</taxon>
        <taxon>50 kb inversion clade</taxon>
        <taxon>NPAAA clade</taxon>
        <taxon>indigoferoid/millettioid clade</taxon>
        <taxon>Phaseoleae</taxon>
        <taxon>Vigna</taxon>
    </lineage>
</organism>